<evidence type="ECO:0000313" key="7">
    <source>
        <dbReference type="Proteomes" id="UP001457282"/>
    </source>
</evidence>
<dbReference type="Proteomes" id="UP001457282">
    <property type="component" value="Unassembled WGS sequence"/>
</dbReference>
<keyword evidence="4" id="KW-0325">Glycoprotein</keyword>
<dbReference type="Pfam" id="PF04577">
    <property type="entry name" value="Glyco_transf_61"/>
    <property type="match status" value="1"/>
</dbReference>
<evidence type="ECO:0000256" key="4">
    <source>
        <dbReference type="ARBA" id="ARBA00023180"/>
    </source>
</evidence>
<dbReference type="GO" id="GO:0000139">
    <property type="term" value="C:Golgi membrane"/>
    <property type="evidence" value="ECO:0007669"/>
    <property type="project" value="UniProtKB-SubCell"/>
</dbReference>
<dbReference type="PANTHER" id="PTHR20961:SF103">
    <property type="entry name" value="PUTATIVE-RELATED"/>
    <property type="match status" value="1"/>
</dbReference>
<evidence type="ECO:0000256" key="1">
    <source>
        <dbReference type="ARBA" id="ARBA00004323"/>
    </source>
</evidence>
<evidence type="ECO:0000256" key="2">
    <source>
        <dbReference type="ARBA" id="ARBA00022676"/>
    </source>
</evidence>
<gene>
    <name evidence="6" type="ORF">M0R45_022188</name>
</gene>
<accession>A0AAW1XFA4</accession>
<name>A0AAW1XFA4_RUBAR</name>
<organism evidence="6 7">
    <name type="scientific">Rubus argutus</name>
    <name type="common">Southern blackberry</name>
    <dbReference type="NCBI Taxonomy" id="59490"/>
    <lineage>
        <taxon>Eukaryota</taxon>
        <taxon>Viridiplantae</taxon>
        <taxon>Streptophyta</taxon>
        <taxon>Embryophyta</taxon>
        <taxon>Tracheophyta</taxon>
        <taxon>Spermatophyta</taxon>
        <taxon>Magnoliopsida</taxon>
        <taxon>eudicotyledons</taxon>
        <taxon>Gunneridae</taxon>
        <taxon>Pentapetalae</taxon>
        <taxon>rosids</taxon>
        <taxon>fabids</taxon>
        <taxon>Rosales</taxon>
        <taxon>Rosaceae</taxon>
        <taxon>Rosoideae</taxon>
        <taxon>Rosoideae incertae sedis</taxon>
        <taxon>Rubus</taxon>
    </lineage>
</organism>
<dbReference type="PANTHER" id="PTHR20961">
    <property type="entry name" value="GLYCOSYLTRANSFERASE"/>
    <property type="match status" value="1"/>
</dbReference>
<keyword evidence="2" id="KW-0328">Glycosyltransferase</keyword>
<comment type="caution">
    <text evidence="6">The sequence shown here is derived from an EMBL/GenBank/DDBJ whole genome shotgun (WGS) entry which is preliminary data.</text>
</comment>
<dbReference type="GO" id="GO:0016763">
    <property type="term" value="F:pentosyltransferase activity"/>
    <property type="evidence" value="ECO:0007669"/>
    <property type="project" value="UniProtKB-ARBA"/>
</dbReference>
<dbReference type="InterPro" id="IPR007657">
    <property type="entry name" value="Glycosyltransferase_61"/>
</dbReference>
<evidence type="ECO:0000313" key="6">
    <source>
        <dbReference type="EMBL" id="KAK9935073.1"/>
    </source>
</evidence>
<dbReference type="EMBL" id="JBEDUW010000004">
    <property type="protein sequence ID" value="KAK9935073.1"/>
    <property type="molecule type" value="Genomic_DNA"/>
</dbReference>
<keyword evidence="7" id="KW-1185">Reference proteome</keyword>
<sequence>MKMKKRVLVAVAALCLFFIVFQISVSSTSRFLNNAAFPAKSTQETTRGESNLISKQVHHPLTSLQLPLKSSIICDRSSIRYDFCSINVPTVLDPTTSTFFTMSSVPSPLVERIRPYPRKFEDVIMAHIKNLTLTAAPRSPLCRVQHNAPALVFAASGYTGNFWHDFNDGFIPLFITANTIFPDQDFVIVVSEAPKWWPSKYADLLRMFTKHPIITMGNDTTTHCFPSANLGLITHGFMTINQTLIPNSKTYMHFRGLLDKAYNKQAQDQRFTSKPTNPRPRLVLASRRHATGRTVMNQAQVIRLIKKAGFDVIVFEPKANTSLYESYTLLNSSHAFVGVHGAALTHSLFLRPGSVFVQVVPIGLGWAANAFFGRVAKGLNLEYFEYKIGVEESSLVDKYGNDSLLLRDPFALQKTGWPTEVMNIYLKEQNVKLDLVRFKGYLKKAYKKAKKFMDNNG</sequence>
<keyword evidence="3" id="KW-0808">Transferase</keyword>
<dbReference type="AlphaFoldDB" id="A0AAW1XFA4"/>
<evidence type="ECO:0000259" key="5">
    <source>
        <dbReference type="Pfam" id="PF04577"/>
    </source>
</evidence>
<evidence type="ECO:0000256" key="3">
    <source>
        <dbReference type="ARBA" id="ARBA00022679"/>
    </source>
</evidence>
<protein>
    <recommendedName>
        <fullName evidence="5">Glycosyltransferase 61 catalytic domain-containing protein</fullName>
    </recommendedName>
</protein>
<feature type="domain" description="Glycosyltransferase 61 catalytic" evidence="5">
    <location>
        <begin position="183"/>
        <end position="357"/>
    </location>
</feature>
<proteinExistence type="predicted"/>
<comment type="subcellular location">
    <subcellularLocation>
        <location evidence="1">Golgi apparatus membrane</location>
        <topology evidence="1">Single-pass type II membrane protein</topology>
    </subcellularLocation>
</comment>
<reference evidence="6 7" key="1">
    <citation type="journal article" date="2023" name="G3 (Bethesda)">
        <title>A chromosome-length genome assembly and annotation of blackberry (Rubus argutus, cv. 'Hillquist').</title>
        <authorList>
            <person name="Bruna T."/>
            <person name="Aryal R."/>
            <person name="Dudchenko O."/>
            <person name="Sargent D.J."/>
            <person name="Mead D."/>
            <person name="Buti M."/>
            <person name="Cavallini A."/>
            <person name="Hytonen T."/>
            <person name="Andres J."/>
            <person name="Pham M."/>
            <person name="Weisz D."/>
            <person name="Mascagni F."/>
            <person name="Usai G."/>
            <person name="Natali L."/>
            <person name="Bassil N."/>
            <person name="Fernandez G.E."/>
            <person name="Lomsadze A."/>
            <person name="Armour M."/>
            <person name="Olukolu B."/>
            <person name="Poorten T."/>
            <person name="Britton C."/>
            <person name="Davik J."/>
            <person name="Ashrafi H."/>
            <person name="Aiden E.L."/>
            <person name="Borodovsky M."/>
            <person name="Worthington M."/>
        </authorList>
    </citation>
    <scope>NUCLEOTIDE SEQUENCE [LARGE SCALE GENOMIC DNA]</scope>
    <source>
        <strain evidence="6">PI 553951</strain>
    </source>
</reference>
<dbReference type="InterPro" id="IPR049625">
    <property type="entry name" value="Glyco_transf_61_cat"/>
</dbReference>